<keyword evidence="2" id="KW-0813">Transport</keyword>
<evidence type="ECO:0000256" key="2">
    <source>
        <dbReference type="ARBA" id="ARBA00022448"/>
    </source>
</evidence>
<feature type="transmembrane region" description="Helical" evidence="8">
    <location>
        <begin position="333"/>
        <end position="350"/>
    </location>
</feature>
<dbReference type="InterPro" id="IPR003439">
    <property type="entry name" value="ABC_transporter-like_ATP-bd"/>
</dbReference>
<dbReference type="InterPro" id="IPR003593">
    <property type="entry name" value="AAA+_ATPase"/>
</dbReference>
<feature type="domain" description="ABC transmembrane type-1" evidence="10">
    <location>
        <begin position="166"/>
        <end position="404"/>
    </location>
</feature>
<dbReference type="GO" id="GO:0140359">
    <property type="term" value="F:ABC-type transporter activity"/>
    <property type="evidence" value="ECO:0007669"/>
    <property type="project" value="InterPro"/>
</dbReference>
<dbReference type="Pfam" id="PF00005">
    <property type="entry name" value="ABC_tran"/>
    <property type="match status" value="1"/>
</dbReference>
<dbReference type="InterPro" id="IPR027417">
    <property type="entry name" value="P-loop_NTPase"/>
</dbReference>
<dbReference type="GO" id="GO:0016887">
    <property type="term" value="F:ATP hydrolysis activity"/>
    <property type="evidence" value="ECO:0007669"/>
    <property type="project" value="InterPro"/>
</dbReference>
<evidence type="ECO:0000259" key="10">
    <source>
        <dbReference type="PROSITE" id="PS50929"/>
    </source>
</evidence>
<comment type="subcellular location">
    <subcellularLocation>
        <location evidence="1">Membrane</location>
    </subcellularLocation>
</comment>
<dbReference type="PROSITE" id="PS50893">
    <property type="entry name" value="ABC_TRANSPORTER_2"/>
    <property type="match status" value="1"/>
</dbReference>
<feature type="domain" description="ABC transporter" evidence="9">
    <location>
        <begin position="501"/>
        <end position="731"/>
    </location>
</feature>
<feature type="transmembrane region" description="Helical" evidence="8">
    <location>
        <begin position="1010"/>
        <end position="1029"/>
    </location>
</feature>
<keyword evidence="3 8" id="KW-0812">Transmembrane</keyword>
<reference evidence="11" key="1">
    <citation type="submission" date="2018-07" db="EMBL/GenBank/DDBJ databases">
        <authorList>
            <person name="Quirk P.G."/>
            <person name="Krulwich T.A."/>
        </authorList>
    </citation>
    <scope>NUCLEOTIDE SEQUENCE</scope>
</reference>
<feature type="transmembrane region" description="Helical" evidence="8">
    <location>
        <begin position="444"/>
        <end position="460"/>
    </location>
</feature>
<name>A0A336M3P0_CULSO</name>
<dbReference type="EMBL" id="UFQT01000513">
    <property type="protein sequence ID" value="SSX24874.1"/>
    <property type="molecule type" value="Genomic_DNA"/>
</dbReference>
<dbReference type="PANTHER" id="PTHR24223:SF447">
    <property type="entry name" value="MULTIDRUG RESISTANCE-ASSOCIATED PROTEIN 5"/>
    <property type="match status" value="1"/>
</dbReference>
<feature type="transmembrane region" description="Helical" evidence="8">
    <location>
        <begin position="230"/>
        <end position="248"/>
    </location>
</feature>
<dbReference type="InterPro" id="IPR036640">
    <property type="entry name" value="ABC1_TM_sf"/>
</dbReference>
<dbReference type="SMART" id="SM00382">
    <property type="entry name" value="AAA"/>
    <property type="match status" value="1"/>
</dbReference>
<feature type="transmembrane region" description="Helical" evidence="8">
    <location>
        <begin position="157"/>
        <end position="182"/>
    </location>
</feature>
<proteinExistence type="predicted"/>
<dbReference type="Gene3D" id="3.40.50.300">
    <property type="entry name" value="P-loop containing nucleotide triphosphate hydrolases"/>
    <property type="match status" value="2"/>
</dbReference>
<dbReference type="PANTHER" id="PTHR24223">
    <property type="entry name" value="ATP-BINDING CASSETTE SUB-FAMILY C"/>
    <property type="match status" value="1"/>
</dbReference>
<feature type="transmembrane region" description="Helical" evidence="8">
    <location>
        <begin position="309"/>
        <end position="327"/>
    </location>
</feature>
<feature type="transmembrane region" description="Helical" evidence="8">
    <location>
        <begin position="824"/>
        <end position="847"/>
    </location>
</feature>
<dbReference type="GO" id="GO:0016020">
    <property type="term" value="C:membrane"/>
    <property type="evidence" value="ECO:0007669"/>
    <property type="project" value="UniProtKB-SubCell"/>
</dbReference>
<accession>A0A336M3P0</accession>
<dbReference type="OMA" id="ASHEAQY"/>
<evidence type="ECO:0000259" key="9">
    <source>
        <dbReference type="PROSITE" id="PS50893"/>
    </source>
</evidence>
<feature type="transmembrane region" description="Helical" evidence="8">
    <location>
        <begin position="794"/>
        <end position="818"/>
    </location>
</feature>
<dbReference type="SUPFAM" id="SSF90123">
    <property type="entry name" value="ABC transporter transmembrane region"/>
    <property type="match status" value="2"/>
</dbReference>
<dbReference type="Gene3D" id="1.20.1560.10">
    <property type="entry name" value="ABC transporter type 1, transmembrane domain"/>
    <property type="match status" value="2"/>
</dbReference>
<keyword evidence="7 8" id="KW-0472">Membrane</keyword>
<evidence type="ECO:0000256" key="5">
    <source>
        <dbReference type="ARBA" id="ARBA00022840"/>
    </source>
</evidence>
<feature type="transmembrane region" description="Helical" evidence="8">
    <location>
        <begin position="910"/>
        <end position="938"/>
    </location>
</feature>
<feature type="transmembrane region" description="Helical" evidence="8">
    <location>
        <begin position="415"/>
        <end position="432"/>
    </location>
</feature>
<keyword evidence="5" id="KW-0067">ATP-binding</keyword>
<sequence>MERIPLNESSYHRNGELNTSSSLLLDSPYTESTTIPITGTSRSRHKASFRGRQSSVYVKRSRFSRYKNAAASAIPIRLADMPKDHIPLDSIGCCSSSSFFWTRKFLKHNNEIEGEALSIPDASKFDGAEINAKRFLGKFKDNVQKCGTSKLSMMKVVFQFCCTRLIFATIFHIFAVMFEILAPTLFLKLFFDAIHVYPFLELQEELLENHVMNSNQDDDTEILDMPKRHLLIFALLGFGFSIPIATFFKFMTTSFNLRTANRLRTAIISSMFKKALKSRVNYNIAVHQIMTFTTEDGEYIFNLIEKGTLVTGILFGVILASIASIVLLGFPGIWPLFVIFPLFVIITFMAKISTQYNLRAECANAKKLTIIEELLSNYRNIKMLGFHKVFKSDFVQILRTQCRLLTWSEIFNSKASGHVTSAMLLGGLYLNWCDFMIETNIIEVLVLVILFAYLVKIYMVQFSEGLQTIMDASGCLEKVKEAFTLEIGNPSKSKPKKDIFVSIENALFAWPTKEEPTLKIDSDFYLRVEEFYVRKCDIVGVVGPSGSGKSMFAYSILGQTIDKHGDIRIKDKIEYYPTNPFILQGSIKENIIMGGEFDSQKFYNAVVDTKLDKDVLIAVGAEDLDIMSMDLKPHQLQRIVLARALYSDATGFIFDEPFRNIRKSPGLVKLVKNVLFKLQIQEKTVILISTTEQFLSTCQFIHFIDNGQLISDTGTRGTYESFIELPEYQDVLKNENFLEQSCGFQEQFEGARLDGLCTKKRAVKEFDISEDNLNVSTKKNYSPKYSPMSYWRILILYLFLSLSFLGYYILPVAFIQYHDYKDPWLAYGCIGIILVSIILDLFTKIFYATACEIKAREHQIPLFEKLINTSINFLQTTQLTDITCMFMSTNLLDETAVFVDQMNGHIGMTFAMVALGLANYWNCIAFVIHFLLMILLILKFKTSIGYYTKCELETMAKIFQTGNNLITGRGVLQSLNVENYPNIYKKLFTAIENNSTSIFLQKSFVYHTKFVNQLLLWVHFMATCVIMILTPPSKDMIFNQALGLFGLFSYGFYTDKFLEALLNVQRYAEQDRKMNQDLELIETFKEKKSPKKPLVIYRGVSIKLSDLKFKIAIRDLLILDFLEVEPGAKIGLFGDGANLVSSLLSKLISQTSGDIKLNDSYINEYFNSDFLFGFVPFDPKIDGVTISMLLDPEGTYQNKNNVQSALRSARMWEYVSKLPRVLDEPIMNLPRHRRQQLSLARCFVKKNRVEKLIIVIEFPHPELIPILELCLRNELSDNAVIVITEIDHQLKLCDTYFETHDLFSDHELEVLDSQTG</sequence>
<keyword evidence="6 8" id="KW-1133">Transmembrane helix</keyword>
<evidence type="ECO:0000256" key="8">
    <source>
        <dbReference type="SAM" id="Phobius"/>
    </source>
</evidence>
<dbReference type="InterPro" id="IPR050173">
    <property type="entry name" value="ABC_transporter_C-like"/>
</dbReference>
<evidence type="ECO:0000256" key="6">
    <source>
        <dbReference type="ARBA" id="ARBA00022989"/>
    </source>
</evidence>
<dbReference type="SUPFAM" id="SSF52540">
    <property type="entry name" value="P-loop containing nucleoside triphosphate hydrolases"/>
    <property type="match status" value="2"/>
</dbReference>
<dbReference type="Pfam" id="PF00664">
    <property type="entry name" value="ABC_membrane"/>
    <property type="match status" value="1"/>
</dbReference>
<dbReference type="PROSITE" id="PS50929">
    <property type="entry name" value="ABC_TM1F"/>
    <property type="match status" value="1"/>
</dbReference>
<evidence type="ECO:0000256" key="7">
    <source>
        <dbReference type="ARBA" id="ARBA00023136"/>
    </source>
</evidence>
<organism evidence="11">
    <name type="scientific">Culicoides sonorensis</name>
    <name type="common">Biting midge</name>
    <dbReference type="NCBI Taxonomy" id="179676"/>
    <lineage>
        <taxon>Eukaryota</taxon>
        <taxon>Metazoa</taxon>
        <taxon>Ecdysozoa</taxon>
        <taxon>Arthropoda</taxon>
        <taxon>Hexapoda</taxon>
        <taxon>Insecta</taxon>
        <taxon>Pterygota</taxon>
        <taxon>Neoptera</taxon>
        <taxon>Endopterygota</taxon>
        <taxon>Diptera</taxon>
        <taxon>Nematocera</taxon>
        <taxon>Chironomoidea</taxon>
        <taxon>Ceratopogonidae</taxon>
        <taxon>Ceratopogoninae</taxon>
        <taxon>Culicoides</taxon>
        <taxon>Monoculicoides</taxon>
    </lineage>
</organism>
<evidence type="ECO:0000256" key="1">
    <source>
        <dbReference type="ARBA" id="ARBA00004370"/>
    </source>
</evidence>
<protein>
    <submittedName>
        <fullName evidence="11">CSON011631 protein</fullName>
    </submittedName>
</protein>
<evidence type="ECO:0000256" key="4">
    <source>
        <dbReference type="ARBA" id="ARBA00022741"/>
    </source>
</evidence>
<dbReference type="GO" id="GO:0005524">
    <property type="term" value="F:ATP binding"/>
    <property type="evidence" value="ECO:0007669"/>
    <property type="project" value="UniProtKB-KW"/>
</dbReference>
<dbReference type="InterPro" id="IPR011527">
    <property type="entry name" value="ABC1_TM_dom"/>
</dbReference>
<gene>
    <name evidence="11" type="primary">CSON011631</name>
</gene>
<keyword evidence="4" id="KW-0547">Nucleotide-binding</keyword>
<evidence type="ECO:0000313" key="11">
    <source>
        <dbReference type="EMBL" id="SSX24874.1"/>
    </source>
</evidence>
<feature type="transmembrane region" description="Helical" evidence="8">
    <location>
        <begin position="1036"/>
        <end position="1053"/>
    </location>
</feature>
<dbReference type="VEuPathDB" id="VectorBase:CSON011631"/>
<evidence type="ECO:0000256" key="3">
    <source>
        <dbReference type="ARBA" id="ARBA00022692"/>
    </source>
</evidence>